<evidence type="ECO:0000313" key="2">
    <source>
        <dbReference type="Proteomes" id="UP000051952"/>
    </source>
</evidence>
<evidence type="ECO:0000313" key="1">
    <source>
        <dbReference type="EMBL" id="CUG13134.1"/>
    </source>
</evidence>
<accession>A0A0S4IUT2</accession>
<reference evidence="2" key="1">
    <citation type="submission" date="2015-09" db="EMBL/GenBank/DDBJ databases">
        <authorList>
            <consortium name="Pathogen Informatics"/>
        </authorList>
    </citation>
    <scope>NUCLEOTIDE SEQUENCE [LARGE SCALE GENOMIC DNA]</scope>
    <source>
        <strain evidence="2">Lake Konstanz</strain>
    </source>
</reference>
<name>A0A0S4IUT2_BODSA</name>
<keyword evidence="2" id="KW-1185">Reference proteome</keyword>
<proteinExistence type="predicted"/>
<dbReference type="Proteomes" id="UP000051952">
    <property type="component" value="Unassembled WGS sequence"/>
</dbReference>
<gene>
    <name evidence="1" type="ORF">BSAL_74805</name>
</gene>
<protein>
    <submittedName>
        <fullName evidence="1">Uncharacterized protein</fullName>
    </submittedName>
</protein>
<dbReference type="AlphaFoldDB" id="A0A0S4IUT2"/>
<organism evidence="1 2">
    <name type="scientific">Bodo saltans</name>
    <name type="common">Flagellated protozoan</name>
    <dbReference type="NCBI Taxonomy" id="75058"/>
    <lineage>
        <taxon>Eukaryota</taxon>
        <taxon>Discoba</taxon>
        <taxon>Euglenozoa</taxon>
        <taxon>Kinetoplastea</taxon>
        <taxon>Metakinetoplastina</taxon>
        <taxon>Eubodonida</taxon>
        <taxon>Bodonidae</taxon>
        <taxon>Bodo</taxon>
    </lineage>
</organism>
<sequence length="485" mass="54906">MPNCVISQYMIGPLRHVDLPKSIGKNRSRIKDINSAVWQEEKTVLFYDVKGACSFLASEALPVIKSTEFRLSAIVRYNKTHIEEALFDGVRKMMALANNSDAAVSENFLIAVLGGPGLGKTDTLHRIRSDRTLQRKIAAQINAANNGQVRCVHCVALFASFDQTRNAPRYHLNQDKYNAAREENVGAALCNLLLSDYLGVEFSEHLTRRFDLIRLSDVVHFVREREAIAHKCASSDVCVAILVDEVQKLGTERYPYDYGRDECWKRYGTCIFEVIARTLLCTERKYWMLESESIGRGFINSTLSSTLHDLVSNISAVYYQEVDLNLNPPMVRPCVVLSAVKICYKNIVHYEDDVDENDEENYLRPIHPFHIESLNDHRKFMANWTDSLPELEALAAALMREVNGGNPVTLERMYHSVVVQHWDPTSPTSLSFAVSCNTAISLTFPRCCITQRWFNEYGYGSSEDPIGCMKDVAAHKKKRCEDIAG</sequence>
<dbReference type="EMBL" id="CYKH01000668">
    <property type="protein sequence ID" value="CUG13134.1"/>
    <property type="molecule type" value="Genomic_DNA"/>
</dbReference>
<dbReference type="VEuPathDB" id="TriTrypDB:BSAL_74805"/>